<dbReference type="Pfam" id="PF08241">
    <property type="entry name" value="Methyltransf_11"/>
    <property type="match status" value="1"/>
</dbReference>
<proteinExistence type="predicted"/>
<dbReference type="PANTHER" id="PTHR43861">
    <property type="entry name" value="TRANS-ACONITATE 2-METHYLTRANSFERASE-RELATED"/>
    <property type="match status" value="1"/>
</dbReference>
<evidence type="ECO:0000259" key="1">
    <source>
        <dbReference type="Pfam" id="PF08241"/>
    </source>
</evidence>
<organism evidence="2 3">
    <name type="scientific">Jeotgalibacillus campisalis</name>
    <dbReference type="NCBI Taxonomy" id="220754"/>
    <lineage>
        <taxon>Bacteria</taxon>
        <taxon>Bacillati</taxon>
        <taxon>Bacillota</taxon>
        <taxon>Bacilli</taxon>
        <taxon>Bacillales</taxon>
        <taxon>Caryophanaceae</taxon>
        <taxon>Jeotgalibacillus</taxon>
    </lineage>
</organism>
<protein>
    <recommendedName>
        <fullName evidence="1">Methyltransferase type 11 domain-containing protein</fullName>
    </recommendedName>
</protein>
<gene>
    <name evidence="2" type="ORF">KR50_21660</name>
</gene>
<evidence type="ECO:0000313" key="3">
    <source>
        <dbReference type="Proteomes" id="UP000031972"/>
    </source>
</evidence>
<dbReference type="InterPro" id="IPR029063">
    <property type="entry name" value="SAM-dependent_MTases_sf"/>
</dbReference>
<name>A0A0C2S1X2_9BACL</name>
<dbReference type="GO" id="GO:0008757">
    <property type="term" value="F:S-adenosylmethionine-dependent methyltransferase activity"/>
    <property type="evidence" value="ECO:0007669"/>
    <property type="project" value="InterPro"/>
</dbReference>
<comment type="caution">
    <text evidence="2">The sequence shown here is derived from an EMBL/GenBank/DDBJ whole genome shotgun (WGS) entry which is preliminary data.</text>
</comment>
<dbReference type="RefSeq" id="WP_041057926.1">
    <property type="nucleotide sequence ID" value="NZ_JXRR01000014.1"/>
</dbReference>
<dbReference type="SUPFAM" id="SSF53335">
    <property type="entry name" value="S-adenosyl-L-methionine-dependent methyltransferases"/>
    <property type="match status" value="1"/>
</dbReference>
<feature type="domain" description="Methyltransferase type 11" evidence="1">
    <location>
        <begin position="51"/>
        <end position="144"/>
    </location>
</feature>
<accession>A0A0C2S1X2</accession>
<keyword evidence="3" id="KW-1185">Reference proteome</keyword>
<dbReference type="PANTHER" id="PTHR43861:SF1">
    <property type="entry name" value="TRANS-ACONITATE 2-METHYLTRANSFERASE"/>
    <property type="match status" value="1"/>
</dbReference>
<dbReference type="EMBL" id="JXRR01000014">
    <property type="protein sequence ID" value="KIL47999.1"/>
    <property type="molecule type" value="Genomic_DNA"/>
</dbReference>
<dbReference type="Proteomes" id="UP000031972">
    <property type="component" value="Unassembled WGS sequence"/>
</dbReference>
<evidence type="ECO:0000313" key="2">
    <source>
        <dbReference type="EMBL" id="KIL47999.1"/>
    </source>
</evidence>
<dbReference type="PATRIC" id="fig|220754.4.peg.2182"/>
<dbReference type="CDD" id="cd02440">
    <property type="entry name" value="AdoMet_MTases"/>
    <property type="match status" value="1"/>
</dbReference>
<dbReference type="AlphaFoldDB" id="A0A0C2S1X2"/>
<reference evidence="2 3" key="1">
    <citation type="submission" date="2015-01" db="EMBL/GenBank/DDBJ databases">
        <title>Jeotgalibacillus campisalis genome sequencing.</title>
        <authorList>
            <person name="Goh K.M."/>
            <person name="Chan K.-G."/>
            <person name="Yaakop A.S."/>
            <person name="Ee R."/>
            <person name="Gan H.M."/>
            <person name="Chan C.S."/>
        </authorList>
    </citation>
    <scope>NUCLEOTIDE SEQUENCE [LARGE SCALE GENOMIC DNA]</scope>
    <source>
        <strain evidence="2 3">SF-57</strain>
    </source>
</reference>
<sequence length="229" mass="26167">MTDRWREQSRAQWDEKAKDWHKKSFAMWHHGSRKPIVPAVRTYLPSGSSLLDVGCGDGTGSNAMGAQGYKVTGLDLSKEMIQYAKHQSTSHVQFYEGTIEDFALNHQSSYDSVMCINSLEWMENPFKALKTIDSLVTDNGKIFCAILGPTAGPRSNSFDRLVDGNFICNTMMPWEFQGLADELNWHYLDEVHVYKDEAVKINKDGLSNKLKQSLTFYTLFVYEKKKQEM</sequence>
<dbReference type="InterPro" id="IPR013216">
    <property type="entry name" value="Methyltransf_11"/>
</dbReference>
<dbReference type="Gene3D" id="3.40.50.150">
    <property type="entry name" value="Vaccinia Virus protein VP39"/>
    <property type="match status" value="1"/>
</dbReference>